<dbReference type="RefSeq" id="WP_168568950.1">
    <property type="nucleotide sequence ID" value="NZ_CP051167.1"/>
</dbReference>
<keyword evidence="1" id="KW-0472">Membrane</keyword>
<proteinExistence type="predicted"/>
<feature type="transmembrane region" description="Helical" evidence="1">
    <location>
        <begin position="7"/>
        <end position="28"/>
    </location>
</feature>
<accession>A0A6H1TWI5</accession>
<gene>
    <name evidence="2" type="ORF">HCG48_09530</name>
</gene>
<sequence>MNSRSPVLVIVEIIVFGGLIFGVIGPLFHGEEESPQSHAATCLHVRSRGATPADFLPM</sequence>
<organism evidence="2 3">
    <name type="scientific">Oxynema aestuarii AP17</name>
    <dbReference type="NCBI Taxonomy" id="2064643"/>
    <lineage>
        <taxon>Bacteria</taxon>
        <taxon>Bacillati</taxon>
        <taxon>Cyanobacteriota</taxon>
        <taxon>Cyanophyceae</taxon>
        <taxon>Oscillatoriophycideae</taxon>
        <taxon>Oscillatoriales</taxon>
        <taxon>Oscillatoriaceae</taxon>
        <taxon>Oxynema</taxon>
        <taxon>Oxynema aestuarii</taxon>
    </lineage>
</organism>
<evidence type="ECO:0000313" key="2">
    <source>
        <dbReference type="EMBL" id="QIZ70795.1"/>
    </source>
</evidence>
<dbReference type="Proteomes" id="UP000500857">
    <property type="component" value="Chromosome"/>
</dbReference>
<reference evidence="2 3" key="1">
    <citation type="submission" date="2020-04" db="EMBL/GenBank/DDBJ databases">
        <authorList>
            <person name="Basu S."/>
            <person name="Maruthanayagam V."/>
            <person name="Chakraborty S."/>
            <person name="Pramanik A."/>
            <person name="Mukherjee J."/>
            <person name="Brink B."/>
        </authorList>
    </citation>
    <scope>NUCLEOTIDE SEQUENCE [LARGE SCALE GENOMIC DNA]</scope>
    <source>
        <strain evidence="2 3">AP17</strain>
    </source>
</reference>
<dbReference type="AlphaFoldDB" id="A0A6H1TWI5"/>
<protein>
    <submittedName>
        <fullName evidence="2">Uncharacterized protein</fullName>
    </submittedName>
</protein>
<name>A0A6H1TWI5_9CYAN</name>
<keyword evidence="1" id="KW-1133">Transmembrane helix</keyword>
<dbReference type="EMBL" id="CP051167">
    <property type="protein sequence ID" value="QIZ70795.1"/>
    <property type="molecule type" value="Genomic_DNA"/>
</dbReference>
<dbReference type="KEGG" id="oxy:HCG48_09530"/>
<keyword evidence="1" id="KW-0812">Transmembrane</keyword>
<evidence type="ECO:0000313" key="3">
    <source>
        <dbReference type="Proteomes" id="UP000500857"/>
    </source>
</evidence>
<keyword evidence="3" id="KW-1185">Reference proteome</keyword>
<evidence type="ECO:0000256" key="1">
    <source>
        <dbReference type="SAM" id="Phobius"/>
    </source>
</evidence>